<dbReference type="GO" id="GO:0005507">
    <property type="term" value="F:copper ion binding"/>
    <property type="evidence" value="ECO:0007669"/>
    <property type="project" value="InterPro"/>
</dbReference>
<dbReference type="Pfam" id="PF07731">
    <property type="entry name" value="Cu-oxidase_2"/>
    <property type="match status" value="1"/>
</dbReference>
<accession>A0AAV1YBE5</accession>
<dbReference type="CDD" id="cd13872">
    <property type="entry name" value="CuRO_2_AAO_like_1"/>
    <property type="match status" value="1"/>
</dbReference>
<sequence>MNRVMNLFLLCLLATMSLINAEDPYFFFTWNVTYGTLSPLGTPQQVILINNEFPGPNINSTSNNNLVVNVFNNLDEPLLFTWHGVQQRKNCWQDGVLGTNCPIPPGTNYTYHFQVKDQIGSYFYYPFTGLQRAAGGFGGLRINSRLLIPVPYVDPEDDYTVLIGDWYTKGHTDLRKFLDSGRSLGRPEGVLINGKSAKGDGSDQPLFTMKPGKTYKYRICNVGIKESLNFLIQNHPMKLVEVEGSHVVQINYDSLDVHVGQCFGVLVTADKEPKDYYMAATTRFTNTILKGIGIIRYTNGNGRASPEIPKAPIGWAWSLNQFRSFRWNLTASAARPNPQGSYHYGQINITRTVKLINSISRANNKLRYALNGVSHVDTDTPVKLAEYFGIPDKVFKYDSISDNPPQNVETSVLVQPNVIKFKFRTFIEIIFENHEKTIQVYNLDGYSFFGVAMEPGIWSPEKRKNYNVLDAISRHTIQVFPKCWAAIMLSFDNAGMWNLRSENAENRYLGQQLYISVVSPERSLNDEYNIPNNCIICGAVKGLPKPAPYT</sequence>
<evidence type="ECO:0000259" key="5">
    <source>
        <dbReference type="Pfam" id="PF07731"/>
    </source>
</evidence>
<dbReference type="GO" id="GO:0016491">
    <property type="term" value="F:oxidoreductase activity"/>
    <property type="evidence" value="ECO:0007669"/>
    <property type="project" value="InterPro"/>
</dbReference>
<dbReference type="InterPro" id="IPR011707">
    <property type="entry name" value="Cu-oxidase-like_N"/>
</dbReference>
<evidence type="ECO:0000256" key="3">
    <source>
        <dbReference type="SAM" id="SignalP"/>
    </source>
</evidence>
<dbReference type="InterPro" id="IPR001117">
    <property type="entry name" value="Cu-oxidase_2nd"/>
</dbReference>
<proteinExistence type="inferred from homology"/>
<dbReference type="EMBL" id="CAXHTB010000023">
    <property type="protein sequence ID" value="CAL0331253.1"/>
    <property type="molecule type" value="Genomic_DNA"/>
</dbReference>
<dbReference type="SUPFAM" id="SSF49503">
    <property type="entry name" value="Cupredoxins"/>
    <property type="match status" value="3"/>
</dbReference>
<feature type="signal peptide" evidence="3">
    <location>
        <begin position="1"/>
        <end position="21"/>
    </location>
</feature>
<dbReference type="InterPro" id="IPR045087">
    <property type="entry name" value="Cu-oxidase_fam"/>
</dbReference>
<feature type="domain" description="Plastocyanin-like" evidence="6">
    <location>
        <begin position="31"/>
        <end position="145"/>
    </location>
</feature>
<feature type="domain" description="Plastocyanin-like" evidence="4">
    <location>
        <begin position="157"/>
        <end position="298"/>
    </location>
</feature>
<organism evidence="7 8">
    <name type="scientific">Lupinus luteus</name>
    <name type="common">European yellow lupine</name>
    <dbReference type="NCBI Taxonomy" id="3873"/>
    <lineage>
        <taxon>Eukaryota</taxon>
        <taxon>Viridiplantae</taxon>
        <taxon>Streptophyta</taxon>
        <taxon>Embryophyta</taxon>
        <taxon>Tracheophyta</taxon>
        <taxon>Spermatophyta</taxon>
        <taxon>Magnoliopsida</taxon>
        <taxon>eudicotyledons</taxon>
        <taxon>Gunneridae</taxon>
        <taxon>Pentapetalae</taxon>
        <taxon>rosids</taxon>
        <taxon>fabids</taxon>
        <taxon>Fabales</taxon>
        <taxon>Fabaceae</taxon>
        <taxon>Papilionoideae</taxon>
        <taxon>50 kb inversion clade</taxon>
        <taxon>genistoids sensu lato</taxon>
        <taxon>core genistoids</taxon>
        <taxon>Genisteae</taxon>
        <taxon>Lupinus</taxon>
    </lineage>
</organism>
<feature type="domain" description="Plastocyanin-like" evidence="5">
    <location>
        <begin position="380"/>
        <end position="521"/>
    </location>
</feature>
<keyword evidence="3" id="KW-0732">Signal</keyword>
<keyword evidence="8" id="KW-1185">Reference proteome</keyword>
<gene>
    <name evidence="7" type="ORF">LLUT_LOCUS32313</name>
</gene>
<reference evidence="7 8" key="1">
    <citation type="submission" date="2024-03" db="EMBL/GenBank/DDBJ databases">
        <authorList>
            <person name="Martinez-Hernandez J."/>
        </authorList>
    </citation>
    <scope>NUCLEOTIDE SEQUENCE [LARGE SCALE GENOMIC DNA]</scope>
</reference>
<evidence type="ECO:0008006" key="9">
    <source>
        <dbReference type="Google" id="ProtNLM"/>
    </source>
</evidence>
<dbReference type="AlphaFoldDB" id="A0AAV1YBE5"/>
<dbReference type="InterPro" id="IPR034271">
    <property type="entry name" value="CuRO_2_AO-like"/>
</dbReference>
<evidence type="ECO:0000259" key="6">
    <source>
        <dbReference type="Pfam" id="PF07732"/>
    </source>
</evidence>
<dbReference type="InterPro" id="IPR008972">
    <property type="entry name" value="Cupredoxin"/>
</dbReference>
<dbReference type="Pfam" id="PF07732">
    <property type="entry name" value="Cu-oxidase_3"/>
    <property type="match status" value="1"/>
</dbReference>
<comment type="caution">
    <text evidence="7">The sequence shown here is derived from an EMBL/GenBank/DDBJ whole genome shotgun (WGS) entry which is preliminary data.</text>
</comment>
<evidence type="ECO:0000259" key="4">
    <source>
        <dbReference type="Pfam" id="PF00394"/>
    </source>
</evidence>
<dbReference type="Proteomes" id="UP001497480">
    <property type="component" value="Unassembled WGS sequence"/>
</dbReference>
<evidence type="ECO:0000313" key="7">
    <source>
        <dbReference type="EMBL" id="CAL0331253.1"/>
    </source>
</evidence>
<evidence type="ECO:0000256" key="1">
    <source>
        <dbReference type="ARBA" id="ARBA00010609"/>
    </source>
</evidence>
<dbReference type="Pfam" id="PF00394">
    <property type="entry name" value="Cu-oxidase"/>
    <property type="match status" value="1"/>
</dbReference>
<dbReference type="PANTHER" id="PTHR11709">
    <property type="entry name" value="MULTI-COPPER OXIDASE"/>
    <property type="match status" value="1"/>
</dbReference>
<evidence type="ECO:0000313" key="8">
    <source>
        <dbReference type="Proteomes" id="UP001497480"/>
    </source>
</evidence>
<evidence type="ECO:0000256" key="2">
    <source>
        <dbReference type="ARBA" id="ARBA00023180"/>
    </source>
</evidence>
<name>A0AAV1YBE5_LUPLU</name>
<dbReference type="PANTHER" id="PTHR11709:SF246">
    <property type="entry name" value="L-ASCORBATE OXIDASE-LIKE PROTEIN"/>
    <property type="match status" value="1"/>
</dbReference>
<comment type="similarity">
    <text evidence="1">Belongs to the multicopper oxidase family.</text>
</comment>
<keyword evidence="2" id="KW-0325">Glycoprotein</keyword>
<dbReference type="InterPro" id="IPR011706">
    <property type="entry name" value="Cu-oxidase_C"/>
</dbReference>
<feature type="chain" id="PRO_5043931704" description="L-ascorbate oxidase" evidence="3">
    <location>
        <begin position="22"/>
        <end position="550"/>
    </location>
</feature>
<dbReference type="Gene3D" id="2.60.40.420">
    <property type="entry name" value="Cupredoxins - blue copper proteins"/>
    <property type="match status" value="3"/>
</dbReference>
<protein>
    <recommendedName>
        <fullName evidence="9">L-ascorbate oxidase</fullName>
    </recommendedName>
</protein>